<comment type="caution">
    <text evidence="1">The sequence shown here is derived from an EMBL/GenBank/DDBJ whole genome shotgun (WGS) entry which is preliminary data.</text>
</comment>
<dbReference type="AlphaFoldDB" id="A0A0F9XTP2"/>
<gene>
    <name evidence="1" type="ORF">LCGC14_0175270</name>
</gene>
<evidence type="ECO:0000313" key="1">
    <source>
        <dbReference type="EMBL" id="KKN95658.1"/>
    </source>
</evidence>
<organism evidence="1">
    <name type="scientific">marine sediment metagenome</name>
    <dbReference type="NCBI Taxonomy" id="412755"/>
    <lineage>
        <taxon>unclassified sequences</taxon>
        <taxon>metagenomes</taxon>
        <taxon>ecological metagenomes</taxon>
    </lineage>
</organism>
<sequence length="90" mass="10191">MGKINPKPMKLVREFKGITITIESENSDSIDLVNDMADDIGSISRHDLTIYLGKFTLKGTARVLSNKEAYPLIMEQIQKDKDSQRFKSSE</sequence>
<protein>
    <submittedName>
        <fullName evidence="1">Uncharacterized protein</fullName>
    </submittedName>
</protein>
<reference evidence="1" key="1">
    <citation type="journal article" date="2015" name="Nature">
        <title>Complex archaea that bridge the gap between prokaryotes and eukaryotes.</title>
        <authorList>
            <person name="Spang A."/>
            <person name="Saw J.H."/>
            <person name="Jorgensen S.L."/>
            <person name="Zaremba-Niedzwiedzka K."/>
            <person name="Martijn J."/>
            <person name="Lind A.E."/>
            <person name="van Eijk R."/>
            <person name="Schleper C."/>
            <person name="Guy L."/>
            <person name="Ettema T.J."/>
        </authorList>
    </citation>
    <scope>NUCLEOTIDE SEQUENCE</scope>
</reference>
<proteinExistence type="predicted"/>
<name>A0A0F9XTP2_9ZZZZ</name>
<accession>A0A0F9XTP2</accession>
<dbReference type="EMBL" id="LAZR01000069">
    <property type="protein sequence ID" value="KKN95658.1"/>
    <property type="molecule type" value="Genomic_DNA"/>
</dbReference>